<evidence type="ECO:0000256" key="3">
    <source>
        <dbReference type="ARBA" id="ARBA00022553"/>
    </source>
</evidence>
<evidence type="ECO:0000256" key="5">
    <source>
        <dbReference type="ARBA" id="ARBA00022777"/>
    </source>
</evidence>
<feature type="domain" description="PAS" evidence="8">
    <location>
        <begin position="1"/>
        <end position="74"/>
    </location>
</feature>
<dbReference type="EC" id="2.7.13.3" evidence="2"/>
<dbReference type="InterPro" id="IPR050351">
    <property type="entry name" value="BphY/WalK/GraS-like"/>
</dbReference>
<keyword evidence="3" id="KW-0597">Phosphoprotein</keyword>
<dbReference type="EMBL" id="BAABGY010000018">
    <property type="protein sequence ID" value="GAA4343888.1"/>
    <property type="molecule type" value="Genomic_DNA"/>
</dbReference>
<comment type="caution">
    <text evidence="10">The sequence shown here is derived from an EMBL/GenBank/DDBJ whole genome shotgun (WGS) entry which is preliminary data.</text>
</comment>
<dbReference type="SMART" id="SM00388">
    <property type="entry name" value="HisKA"/>
    <property type="match status" value="1"/>
</dbReference>
<dbReference type="InterPro" id="IPR036890">
    <property type="entry name" value="HATPase_C_sf"/>
</dbReference>
<dbReference type="InterPro" id="IPR005467">
    <property type="entry name" value="His_kinase_dom"/>
</dbReference>
<feature type="domain" description="PAC" evidence="9">
    <location>
        <begin position="76"/>
        <end position="128"/>
    </location>
</feature>
<dbReference type="PROSITE" id="PS50112">
    <property type="entry name" value="PAS"/>
    <property type="match status" value="2"/>
</dbReference>
<feature type="domain" description="PAC" evidence="9">
    <location>
        <begin position="197"/>
        <end position="247"/>
    </location>
</feature>
<keyword evidence="6" id="KW-0472">Membrane</keyword>
<reference evidence="11" key="1">
    <citation type="journal article" date="2019" name="Int. J. Syst. Evol. Microbiol.">
        <title>The Global Catalogue of Microorganisms (GCM) 10K type strain sequencing project: providing services to taxonomists for standard genome sequencing and annotation.</title>
        <authorList>
            <consortium name="The Broad Institute Genomics Platform"/>
            <consortium name="The Broad Institute Genome Sequencing Center for Infectious Disease"/>
            <person name="Wu L."/>
            <person name="Ma J."/>
        </authorList>
    </citation>
    <scope>NUCLEOTIDE SEQUENCE [LARGE SCALE GENOMIC DNA]</scope>
    <source>
        <strain evidence="11">JCM 17919</strain>
    </source>
</reference>
<dbReference type="SMART" id="SM00086">
    <property type="entry name" value="PAC"/>
    <property type="match status" value="2"/>
</dbReference>
<sequence>MQENYHLLVESIQDYAIYMLDPLGHVLTWNVGAQRSKGYQEAEVIGTHFSRFFTEEDRATGKPGAELRAALEQGRYEEEGWRTRKDGSRFWANVILTPLYSPAREHIGYAKITRDLTEKRRSEELYQLLVSQVKEYALFMLDEGGHILTWNEGAGRIKGYTAPEIIGKHFSIFYTPEDLAAGKPAMELDVAVKAGKYEEEGWRLRKDGSRFWANVVISPIYKDGHIGFAKVTRDLTKRRELDRVTQANRILEASNKELERFAAIASHDLKEPLRKIRMNAERVLGDVQHPLSEQQQVALSKIYGACGRMATLIDDVLQFSTLSQADHFEPYSLQGVLADVEVLLEQTISEKGAVIECTGLPVLLMVPAQMRQLFQNLVSNALKFSRKEERPLLTITQRIVKGADVSESGLWPAEEYLELRFRDNGIGFPQEAAEKIFNLFDRLHNKDAYEGTGLGLAICRKIVENHGGVISARSAPGQGAEFRILLPA</sequence>
<dbReference type="Gene3D" id="1.10.287.130">
    <property type="match status" value="1"/>
</dbReference>
<proteinExistence type="predicted"/>
<dbReference type="InterPro" id="IPR036097">
    <property type="entry name" value="HisK_dim/P_sf"/>
</dbReference>
<dbReference type="SMART" id="SM00387">
    <property type="entry name" value="HATPase_c"/>
    <property type="match status" value="1"/>
</dbReference>
<dbReference type="CDD" id="cd00082">
    <property type="entry name" value="HisKA"/>
    <property type="match status" value="1"/>
</dbReference>
<gene>
    <name evidence="10" type="ORF">GCM10023184_44540</name>
</gene>
<dbReference type="InterPro" id="IPR000014">
    <property type="entry name" value="PAS"/>
</dbReference>
<evidence type="ECO:0000259" key="7">
    <source>
        <dbReference type="PROSITE" id="PS50109"/>
    </source>
</evidence>
<evidence type="ECO:0000256" key="4">
    <source>
        <dbReference type="ARBA" id="ARBA00022679"/>
    </source>
</evidence>
<dbReference type="SMART" id="SM00091">
    <property type="entry name" value="PAS"/>
    <property type="match status" value="2"/>
</dbReference>
<evidence type="ECO:0000313" key="10">
    <source>
        <dbReference type="EMBL" id="GAA4343888.1"/>
    </source>
</evidence>
<keyword evidence="5 10" id="KW-0418">Kinase</keyword>
<feature type="domain" description="PAS" evidence="8">
    <location>
        <begin position="122"/>
        <end position="195"/>
    </location>
</feature>
<dbReference type="SUPFAM" id="SSF47384">
    <property type="entry name" value="Homodimeric domain of signal transducing histidine kinase"/>
    <property type="match status" value="1"/>
</dbReference>
<dbReference type="GO" id="GO:0016301">
    <property type="term" value="F:kinase activity"/>
    <property type="evidence" value="ECO:0007669"/>
    <property type="project" value="UniProtKB-KW"/>
</dbReference>
<comment type="catalytic activity">
    <reaction evidence="1">
        <text>ATP + protein L-histidine = ADP + protein N-phospho-L-histidine.</text>
        <dbReference type="EC" id="2.7.13.3"/>
    </reaction>
</comment>
<dbReference type="NCBIfam" id="TIGR00229">
    <property type="entry name" value="sensory_box"/>
    <property type="match status" value="2"/>
</dbReference>
<dbReference type="PANTHER" id="PTHR42878:SF15">
    <property type="entry name" value="BACTERIOPHYTOCHROME"/>
    <property type="match status" value="1"/>
</dbReference>
<evidence type="ECO:0000256" key="6">
    <source>
        <dbReference type="ARBA" id="ARBA00023136"/>
    </source>
</evidence>
<organism evidence="10 11">
    <name type="scientific">Flaviaesturariibacter amylovorans</name>
    <dbReference type="NCBI Taxonomy" id="1084520"/>
    <lineage>
        <taxon>Bacteria</taxon>
        <taxon>Pseudomonadati</taxon>
        <taxon>Bacteroidota</taxon>
        <taxon>Chitinophagia</taxon>
        <taxon>Chitinophagales</taxon>
        <taxon>Chitinophagaceae</taxon>
        <taxon>Flaviaestuariibacter</taxon>
    </lineage>
</organism>
<dbReference type="SUPFAM" id="SSF55785">
    <property type="entry name" value="PYP-like sensor domain (PAS domain)"/>
    <property type="match status" value="2"/>
</dbReference>
<dbReference type="PROSITE" id="PS50109">
    <property type="entry name" value="HIS_KIN"/>
    <property type="match status" value="1"/>
</dbReference>
<dbReference type="Proteomes" id="UP001501725">
    <property type="component" value="Unassembled WGS sequence"/>
</dbReference>
<dbReference type="InterPro" id="IPR035965">
    <property type="entry name" value="PAS-like_dom_sf"/>
</dbReference>
<dbReference type="Gene3D" id="3.30.450.20">
    <property type="entry name" value="PAS domain"/>
    <property type="match status" value="2"/>
</dbReference>
<evidence type="ECO:0000256" key="2">
    <source>
        <dbReference type="ARBA" id="ARBA00012438"/>
    </source>
</evidence>
<keyword evidence="11" id="KW-1185">Reference proteome</keyword>
<dbReference type="InterPro" id="IPR003661">
    <property type="entry name" value="HisK_dim/P_dom"/>
</dbReference>
<evidence type="ECO:0000259" key="8">
    <source>
        <dbReference type="PROSITE" id="PS50112"/>
    </source>
</evidence>
<dbReference type="InterPro" id="IPR001610">
    <property type="entry name" value="PAC"/>
</dbReference>
<dbReference type="Pfam" id="PF02518">
    <property type="entry name" value="HATPase_c"/>
    <property type="match status" value="1"/>
</dbReference>
<feature type="domain" description="Histidine kinase" evidence="7">
    <location>
        <begin position="264"/>
        <end position="488"/>
    </location>
</feature>
<dbReference type="Pfam" id="PF00512">
    <property type="entry name" value="HisKA"/>
    <property type="match status" value="1"/>
</dbReference>
<dbReference type="InterPro" id="IPR000700">
    <property type="entry name" value="PAS-assoc_C"/>
</dbReference>
<evidence type="ECO:0000313" key="11">
    <source>
        <dbReference type="Proteomes" id="UP001501725"/>
    </source>
</evidence>
<evidence type="ECO:0000256" key="1">
    <source>
        <dbReference type="ARBA" id="ARBA00000085"/>
    </source>
</evidence>
<dbReference type="InterPro" id="IPR004358">
    <property type="entry name" value="Sig_transdc_His_kin-like_C"/>
</dbReference>
<keyword evidence="4" id="KW-0808">Transferase</keyword>
<dbReference type="Gene3D" id="3.30.565.10">
    <property type="entry name" value="Histidine kinase-like ATPase, C-terminal domain"/>
    <property type="match status" value="1"/>
</dbReference>
<dbReference type="InterPro" id="IPR003594">
    <property type="entry name" value="HATPase_dom"/>
</dbReference>
<evidence type="ECO:0000259" key="9">
    <source>
        <dbReference type="PROSITE" id="PS50113"/>
    </source>
</evidence>
<dbReference type="PRINTS" id="PR00344">
    <property type="entry name" value="BCTRLSENSOR"/>
</dbReference>
<accession>A0ABP8HSV8</accession>
<dbReference type="Pfam" id="PF13426">
    <property type="entry name" value="PAS_9"/>
    <property type="match status" value="2"/>
</dbReference>
<name>A0ABP8HSV8_9BACT</name>
<dbReference type="PROSITE" id="PS50113">
    <property type="entry name" value="PAC"/>
    <property type="match status" value="2"/>
</dbReference>
<dbReference type="SUPFAM" id="SSF55874">
    <property type="entry name" value="ATPase domain of HSP90 chaperone/DNA topoisomerase II/histidine kinase"/>
    <property type="match status" value="1"/>
</dbReference>
<dbReference type="CDD" id="cd00130">
    <property type="entry name" value="PAS"/>
    <property type="match status" value="2"/>
</dbReference>
<dbReference type="PANTHER" id="PTHR42878">
    <property type="entry name" value="TWO-COMPONENT HISTIDINE KINASE"/>
    <property type="match status" value="1"/>
</dbReference>
<protein>
    <recommendedName>
        <fullName evidence="2">histidine kinase</fullName>
        <ecNumber evidence="2">2.7.13.3</ecNumber>
    </recommendedName>
</protein>